<accession>A0A4S2MN37</accession>
<dbReference type="GO" id="GO:0007131">
    <property type="term" value="P:reciprocal meiotic recombination"/>
    <property type="evidence" value="ECO:0007669"/>
    <property type="project" value="InterPro"/>
</dbReference>
<protein>
    <submittedName>
        <fullName evidence="2">Uncharacterized protein</fullName>
    </submittedName>
</protein>
<sequence length="607" mass="66880">MYSAFHPANPAAALPTPSSTSLQSQTYSRAPQPPPRPAPPISKSRDVLTFPLEKYSFSDTVATASQNGQKPPLDLKWTHWPQRDGLFLVLDVPVLSETDIRRGVTPRAGITGKDVRMKVVCGVQTVHDLDLTTLISQNVMAEGIWQPAVFLLGRAPCLAVKYTRGEESYCTRFQVRFQKTAEYERAMSVMNDWGIPVKMRAHGERRPSGTEPSQPSQMDITQFSQQQSQAPRYQYEQYPPPQGQQFPQQMEYDRYRAQSQYHHQQQQFLMSSSHPPFMPGFPQEQRYQGFGRPSLSHLPRSDPVSSSPIRMSEQSVMETSRSVRSSYTLPSPPGSAQSFQHPPLLPPPPPQATATPALDTIEDLDEDIIPPPRPPIAFSKKKSSESTRPKLIPRPSFDPTSVAKEVPKSNDTELLVRPARVDTVESSMAMEPVLNKVTPVVRKPLSAKRPPPLPSPPSSTPSKPTTAPESTPPAAAAKPTPKPKSKPTKPSTKKPTPANKRALKPAAKSAPIQPTPNAPSRKRRKIDTTPARKSSGNETADENGDENGEIAGAGVPVMIDEKDDALDPEMERIQRMMADALQDEEFVGFCEKIGEVWENMGFGGLGG</sequence>
<feature type="compositionally biased region" description="Acidic residues" evidence="1">
    <location>
        <begin position="539"/>
        <end position="548"/>
    </location>
</feature>
<feature type="compositionally biased region" description="Pro residues" evidence="1">
    <location>
        <begin position="31"/>
        <end position="40"/>
    </location>
</feature>
<dbReference type="OrthoDB" id="5356700at2759"/>
<dbReference type="InterPro" id="IPR004354">
    <property type="entry name" value="Meiotic_Rec114"/>
</dbReference>
<keyword evidence="3" id="KW-1185">Reference proteome</keyword>
<feature type="compositionally biased region" description="Low complexity" evidence="1">
    <location>
        <begin position="14"/>
        <end position="30"/>
    </location>
</feature>
<feature type="compositionally biased region" description="Low complexity" evidence="1">
    <location>
        <begin position="460"/>
        <end position="479"/>
    </location>
</feature>
<organism evidence="2 3">
    <name type="scientific">Ascodesmis nigricans</name>
    <dbReference type="NCBI Taxonomy" id="341454"/>
    <lineage>
        <taxon>Eukaryota</taxon>
        <taxon>Fungi</taxon>
        <taxon>Dikarya</taxon>
        <taxon>Ascomycota</taxon>
        <taxon>Pezizomycotina</taxon>
        <taxon>Pezizomycetes</taxon>
        <taxon>Pezizales</taxon>
        <taxon>Ascodesmidaceae</taxon>
        <taxon>Ascodesmis</taxon>
    </lineage>
</organism>
<reference evidence="2 3" key="1">
    <citation type="submission" date="2019-04" db="EMBL/GenBank/DDBJ databases">
        <title>Comparative genomics and transcriptomics to analyze fruiting body development in filamentous ascomycetes.</title>
        <authorList>
            <consortium name="DOE Joint Genome Institute"/>
            <person name="Lutkenhaus R."/>
            <person name="Traeger S."/>
            <person name="Breuer J."/>
            <person name="Kuo A."/>
            <person name="Lipzen A."/>
            <person name="Pangilinan J."/>
            <person name="Dilworth D."/>
            <person name="Sandor L."/>
            <person name="Poggeler S."/>
            <person name="Barry K."/>
            <person name="Grigoriev I.V."/>
            <person name="Nowrousian M."/>
        </authorList>
    </citation>
    <scope>NUCLEOTIDE SEQUENCE [LARGE SCALE GENOMIC DNA]</scope>
    <source>
        <strain evidence="2 3">CBS 389.68</strain>
    </source>
</reference>
<feature type="compositionally biased region" description="Low complexity" evidence="1">
    <location>
        <begin position="258"/>
        <end position="267"/>
    </location>
</feature>
<dbReference type="Proteomes" id="UP000298138">
    <property type="component" value="Unassembled WGS sequence"/>
</dbReference>
<gene>
    <name evidence="2" type="ORF">EX30DRAFT_397807</name>
</gene>
<feature type="compositionally biased region" description="Polar residues" evidence="1">
    <location>
        <begin position="210"/>
        <end position="228"/>
    </location>
</feature>
<feature type="compositionally biased region" description="Low complexity" evidence="1">
    <location>
        <begin position="229"/>
        <end position="246"/>
    </location>
</feature>
<dbReference type="STRING" id="341454.A0A4S2MN37"/>
<feature type="region of interest" description="Disordered" evidence="1">
    <location>
        <begin position="202"/>
        <end position="246"/>
    </location>
</feature>
<dbReference type="Pfam" id="PF03525">
    <property type="entry name" value="Meiotic_rec114"/>
    <property type="match status" value="1"/>
</dbReference>
<evidence type="ECO:0000256" key="1">
    <source>
        <dbReference type="SAM" id="MobiDB-lite"/>
    </source>
</evidence>
<feature type="compositionally biased region" description="Low complexity" evidence="1">
    <location>
        <begin position="488"/>
        <end position="498"/>
    </location>
</feature>
<feature type="region of interest" description="Disordered" evidence="1">
    <location>
        <begin position="258"/>
        <end position="559"/>
    </location>
</feature>
<evidence type="ECO:0000313" key="2">
    <source>
        <dbReference type="EMBL" id="TGZ78492.1"/>
    </source>
</evidence>
<proteinExistence type="predicted"/>
<feature type="compositionally biased region" description="Pro residues" evidence="1">
    <location>
        <begin position="449"/>
        <end position="459"/>
    </location>
</feature>
<dbReference type="AlphaFoldDB" id="A0A4S2MN37"/>
<evidence type="ECO:0000313" key="3">
    <source>
        <dbReference type="Proteomes" id="UP000298138"/>
    </source>
</evidence>
<dbReference type="EMBL" id="ML220141">
    <property type="protein sequence ID" value="TGZ78492.1"/>
    <property type="molecule type" value="Genomic_DNA"/>
</dbReference>
<name>A0A4S2MN37_9PEZI</name>
<feature type="compositionally biased region" description="Polar residues" evidence="1">
    <location>
        <begin position="303"/>
        <end position="340"/>
    </location>
</feature>
<dbReference type="InParanoid" id="A0A4S2MN37"/>
<feature type="region of interest" description="Disordered" evidence="1">
    <location>
        <begin position="1"/>
        <end position="44"/>
    </location>
</feature>